<dbReference type="InParanoid" id="A0A0G4G0R1"/>
<feature type="transmembrane region" description="Helical" evidence="8">
    <location>
        <begin position="349"/>
        <end position="374"/>
    </location>
</feature>
<keyword evidence="2" id="KW-0813">Transport</keyword>
<feature type="transmembrane region" description="Helical" evidence="8">
    <location>
        <begin position="98"/>
        <end position="118"/>
    </location>
</feature>
<accession>A0A0G4G0R1</accession>
<dbReference type="OrthoDB" id="10254418at2759"/>
<dbReference type="PANTHER" id="PTHR30574">
    <property type="entry name" value="INNER MEMBRANE PROTEIN YEDE"/>
    <property type="match status" value="1"/>
</dbReference>
<evidence type="ECO:0000313" key="9">
    <source>
        <dbReference type="EMBL" id="CEM21647.1"/>
    </source>
</evidence>
<feature type="transmembrane region" description="Helical" evidence="8">
    <location>
        <begin position="292"/>
        <end position="311"/>
    </location>
</feature>
<keyword evidence="7 8" id="KW-0472">Membrane</keyword>
<feature type="transmembrane region" description="Helical" evidence="8">
    <location>
        <begin position="317"/>
        <end position="337"/>
    </location>
</feature>
<dbReference type="STRING" id="1169540.A0A0G4G0R1"/>
<dbReference type="AlphaFoldDB" id="A0A0G4G0R1"/>
<keyword evidence="6 8" id="KW-1133">Transmembrane helix</keyword>
<evidence type="ECO:0000256" key="1">
    <source>
        <dbReference type="ARBA" id="ARBA00004429"/>
    </source>
</evidence>
<evidence type="ECO:0000256" key="6">
    <source>
        <dbReference type="ARBA" id="ARBA00022989"/>
    </source>
</evidence>
<evidence type="ECO:0000256" key="2">
    <source>
        <dbReference type="ARBA" id="ARBA00022448"/>
    </source>
</evidence>
<dbReference type="GO" id="GO:0005886">
    <property type="term" value="C:plasma membrane"/>
    <property type="evidence" value="ECO:0007669"/>
    <property type="project" value="UniProtKB-SubCell"/>
</dbReference>
<dbReference type="Proteomes" id="UP000041254">
    <property type="component" value="Unassembled WGS sequence"/>
</dbReference>
<protein>
    <submittedName>
        <fullName evidence="9">Uncharacterized protein</fullName>
    </submittedName>
</protein>
<evidence type="ECO:0000256" key="3">
    <source>
        <dbReference type="ARBA" id="ARBA00022475"/>
    </source>
</evidence>
<gene>
    <name evidence="9" type="ORF">Vbra_16637</name>
</gene>
<dbReference type="EMBL" id="CDMY01000542">
    <property type="protein sequence ID" value="CEM21647.1"/>
    <property type="molecule type" value="Genomic_DNA"/>
</dbReference>
<dbReference type="Pfam" id="PF04143">
    <property type="entry name" value="Sulf_transp"/>
    <property type="match status" value="1"/>
</dbReference>
<evidence type="ECO:0000256" key="4">
    <source>
        <dbReference type="ARBA" id="ARBA00022519"/>
    </source>
</evidence>
<evidence type="ECO:0000256" key="5">
    <source>
        <dbReference type="ARBA" id="ARBA00022692"/>
    </source>
</evidence>
<dbReference type="OMA" id="RRSMIGI"/>
<keyword evidence="5 8" id="KW-0812">Transmembrane</keyword>
<sequence length="382" mass="41056">MAESKLKRLVDSPSTPLSVLGFIVAVLCGMVFGMSLEKGKVFLPTVIFSQMLFRQFVMLKMFLCAATSSLITLAFMSGVMPERFESTRRYLIDNDKGFISATVGALILGVGMTLAGSCPGNVIVQLGAGVTNAWIIVVGGLTASVVWGILDKPLVKPMEGRCKPPFRRETVDSYFYKPYWICAMGLAAMCAAVVAVCEYYVPWKDDLPPGVRLDKHSNTPLHPLARAWPPEVAGVLVGVLQWPVRYFFSDGLGSATSYCTITAVPLKAIFGVGKLSERYTDCADQSNWWQVVYLWIGATLGAFLSSYYSGVFNLQDGFHPAMCFFGGFCMLLGSRIAGGCTSGHGISGMAELSLTSLVAVPMMFAGAIATAFILEGANAAPV</sequence>
<comment type="subcellular location">
    <subcellularLocation>
        <location evidence="1">Cell inner membrane</location>
        <topology evidence="1">Multi-pass membrane protein</topology>
    </subcellularLocation>
</comment>
<name>A0A0G4G0R1_VITBC</name>
<keyword evidence="4" id="KW-0997">Cell inner membrane</keyword>
<evidence type="ECO:0000256" key="8">
    <source>
        <dbReference type="SAM" id="Phobius"/>
    </source>
</evidence>
<dbReference type="InterPro" id="IPR007272">
    <property type="entry name" value="Sulf_transp_TsuA/YedE"/>
</dbReference>
<proteinExistence type="predicted"/>
<dbReference type="VEuPathDB" id="CryptoDB:Vbra_16637"/>
<evidence type="ECO:0000313" key="10">
    <source>
        <dbReference type="Proteomes" id="UP000041254"/>
    </source>
</evidence>
<evidence type="ECO:0000256" key="7">
    <source>
        <dbReference type="ARBA" id="ARBA00023136"/>
    </source>
</evidence>
<feature type="transmembrane region" description="Helical" evidence="8">
    <location>
        <begin position="130"/>
        <end position="150"/>
    </location>
</feature>
<keyword evidence="10" id="KW-1185">Reference proteome</keyword>
<feature type="transmembrane region" description="Helical" evidence="8">
    <location>
        <begin position="17"/>
        <end position="36"/>
    </location>
</feature>
<keyword evidence="3" id="KW-1003">Cell membrane</keyword>
<organism evidence="9 10">
    <name type="scientific">Vitrella brassicaformis (strain CCMP3155)</name>
    <dbReference type="NCBI Taxonomy" id="1169540"/>
    <lineage>
        <taxon>Eukaryota</taxon>
        <taxon>Sar</taxon>
        <taxon>Alveolata</taxon>
        <taxon>Colpodellida</taxon>
        <taxon>Vitrellaceae</taxon>
        <taxon>Vitrella</taxon>
    </lineage>
</organism>
<feature type="transmembrane region" description="Helical" evidence="8">
    <location>
        <begin position="57"/>
        <end position="78"/>
    </location>
</feature>
<dbReference type="PANTHER" id="PTHR30574:SF1">
    <property type="entry name" value="SULPHUR TRANSPORT DOMAIN-CONTAINING PROTEIN"/>
    <property type="match status" value="1"/>
</dbReference>
<reference evidence="9 10" key="1">
    <citation type="submission" date="2014-11" db="EMBL/GenBank/DDBJ databases">
        <authorList>
            <person name="Zhu J."/>
            <person name="Qi W."/>
            <person name="Song R."/>
        </authorList>
    </citation>
    <scope>NUCLEOTIDE SEQUENCE [LARGE SCALE GENOMIC DNA]</scope>
</reference>
<feature type="transmembrane region" description="Helical" evidence="8">
    <location>
        <begin position="178"/>
        <end position="201"/>
    </location>
</feature>